<sequence length="379" mass="42604">MSKLGNSNLTIVLTHVDEQSVCIDLDPTGNPDSGLPTAMTLGDRMNVIPRYEDDSSLRSRGAVNLEDSSRSKLTFIIICTTYIKPIHLSSIKLTYLAAVIEHVYTPNHFTHRRSHSEQFSHVVLHSQLHSRASGALFIINTVQADFDPLRGGIVWIFVAEPVAVRLAPRGNEAYWLKRDSIVSTLLRVNNPLPLPWRLKKPTVMIGCWSIGCWWPTMLLNYMCYNKSSLSTVPQDNPAVPRANSSNPDQSPNDHICVKPIVIQRSNPDQSPNDHICVKPIVIQRSNPDQSPNDHICVKPIVIQRYPPIQTNRQTTTSVLSPYLEYAPPIQPFLVHFAGRLDAGMEPASARPDRNNTLTPLFSNINDCSDARDRKRRHNF</sequence>
<protein>
    <submittedName>
        <fullName evidence="1">Uncharacterized protein</fullName>
    </submittedName>
</protein>
<dbReference type="EMBL" id="MU003574">
    <property type="protein sequence ID" value="KAF2462599.1"/>
    <property type="molecule type" value="Genomic_DNA"/>
</dbReference>
<organism evidence="1 2">
    <name type="scientific">Lindgomyces ingoldianus</name>
    <dbReference type="NCBI Taxonomy" id="673940"/>
    <lineage>
        <taxon>Eukaryota</taxon>
        <taxon>Fungi</taxon>
        <taxon>Dikarya</taxon>
        <taxon>Ascomycota</taxon>
        <taxon>Pezizomycotina</taxon>
        <taxon>Dothideomycetes</taxon>
        <taxon>Pleosporomycetidae</taxon>
        <taxon>Pleosporales</taxon>
        <taxon>Lindgomycetaceae</taxon>
        <taxon>Lindgomyces</taxon>
    </lineage>
</organism>
<comment type="caution">
    <text evidence="1">The sequence shown here is derived from an EMBL/GenBank/DDBJ whole genome shotgun (WGS) entry which is preliminary data.</text>
</comment>
<evidence type="ECO:0000313" key="2">
    <source>
        <dbReference type="Proteomes" id="UP000799755"/>
    </source>
</evidence>
<keyword evidence="2" id="KW-1185">Reference proteome</keyword>
<dbReference type="Proteomes" id="UP000799755">
    <property type="component" value="Unassembled WGS sequence"/>
</dbReference>
<accession>A0ACB6Q6N5</accession>
<reference evidence="1" key="1">
    <citation type="journal article" date="2020" name="Stud. Mycol.">
        <title>101 Dothideomycetes genomes: a test case for predicting lifestyles and emergence of pathogens.</title>
        <authorList>
            <person name="Haridas S."/>
            <person name="Albert R."/>
            <person name="Binder M."/>
            <person name="Bloem J."/>
            <person name="Labutti K."/>
            <person name="Salamov A."/>
            <person name="Andreopoulos B."/>
            <person name="Baker S."/>
            <person name="Barry K."/>
            <person name="Bills G."/>
            <person name="Bluhm B."/>
            <person name="Cannon C."/>
            <person name="Castanera R."/>
            <person name="Culley D."/>
            <person name="Daum C."/>
            <person name="Ezra D."/>
            <person name="Gonzalez J."/>
            <person name="Henrissat B."/>
            <person name="Kuo A."/>
            <person name="Liang C."/>
            <person name="Lipzen A."/>
            <person name="Lutzoni F."/>
            <person name="Magnuson J."/>
            <person name="Mondo S."/>
            <person name="Nolan M."/>
            <person name="Ohm R."/>
            <person name="Pangilinan J."/>
            <person name="Park H.-J."/>
            <person name="Ramirez L."/>
            <person name="Alfaro M."/>
            <person name="Sun H."/>
            <person name="Tritt A."/>
            <person name="Yoshinaga Y."/>
            <person name="Zwiers L.-H."/>
            <person name="Turgeon B."/>
            <person name="Goodwin S."/>
            <person name="Spatafora J."/>
            <person name="Crous P."/>
            <person name="Grigoriev I."/>
        </authorList>
    </citation>
    <scope>NUCLEOTIDE SEQUENCE</scope>
    <source>
        <strain evidence="1">ATCC 200398</strain>
    </source>
</reference>
<gene>
    <name evidence="1" type="ORF">BDR25DRAFT_363856</name>
</gene>
<proteinExistence type="predicted"/>
<evidence type="ECO:0000313" key="1">
    <source>
        <dbReference type="EMBL" id="KAF2462599.1"/>
    </source>
</evidence>
<name>A0ACB6Q6N5_9PLEO</name>